<dbReference type="Pfam" id="PF03548">
    <property type="entry name" value="LolA"/>
    <property type="match status" value="1"/>
</dbReference>
<dbReference type="EMBL" id="FQZT01000009">
    <property type="protein sequence ID" value="SHJ51602.1"/>
    <property type="molecule type" value="Genomic_DNA"/>
</dbReference>
<dbReference type="PANTHER" id="PTHR35869:SF1">
    <property type="entry name" value="OUTER-MEMBRANE LIPOPROTEIN CARRIER PROTEIN"/>
    <property type="match status" value="1"/>
</dbReference>
<organism evidence="3 4">
    <name type="scientific">Malonomonas rubra DSM 5091</name>
    <dbReference type="NCBI Taxonomy" id="1122189"/>
    <lineage>
        <taxon>Bacteria</taxon>
        <taxon>Pseudomonadati</taxon>
        <taxon>Thermodesulfobacteriota</taxon>
        <taxon>Desulfuromonadia</taxon>
        <taxon>Desulfuromonadales</taxon>
        <taxon>Geopsychrobacteraceae</taxon>
        <taxon>Malonomonas</taxon>
    </lineage>
</organism>
<name>A0A1M6JY91_MALRU</name>
<dbReference type="InterPro" id="IPR004564">
    <property type="entry name" value="OM_lipoprot_carrier_LolA-like"/>
</dbReference>
<sequence length="244" mass="27469">MKYKLFALLLCCLFLPAVAFAEITLEDVVAALEAPFKAGAQVRIHDFQADFLQQSHLASIDRVQRGRGDVSFKFATEKAMFRWNYSEPEEQQIISDGTSMWVYQPENRQVIESDISGVAQSDNPVTFLSHLGDVSRNFQIGWGAPKTDSNDNLILQLQPKKASQLIHSLRLTVSRKAVVDFVEHQRSGKYFPILATSLTDPNGNRTDIEFQSIKQNTGLVTEEFVFLRPQGVELVRPADSYPGF</sequence>
<dbReference type="RefSeq" id="WP_072909128.1">
    <property type="nucleotide sequence ID" value="NZ_FQZT01000009.1"/>
</dbReference>
<feature type="signal peptide" evidence="2">
    <location>
        <begin position="1"/>
        <end position="21"/>
    </location>
</feature>
<dbReference type="AlphaFoldDB" id="A0A1M6JY91"/>
<dbReference type="OrthoDB" id="9785727at2"/>
<dbReference type="Proteomes" id="UP000184171">
    <property type="component" value="Unassembled WGS sequence"/>
</dbReference>
<evidence type="ECO:0000313" key="3">
    <source>
        <dbReference type="EMBL" id="SHJ51602.1"/>
    </source>
</evidence>
<keyword evidence="3" id="KW-0449">Lipoprotein</keyword>
<gene>
    <name evidence="3" type="ORF">SAMN02745165_02562</name>
</gene>
<evidence type="ECO:0000256" key="1">
    <source>
        <dbReference type="ARBA" id="ARBA00022729"/>
    </source>
</evidence>
<dbReference type="Gene3D" id="2.50.20.10">
    <property type="entry name" value="Lipoprotein localisation LolA/LolB/LppX"/>
    <property type="match status" value="1"/>
</dbReference>
<accession>A0A1M6JY91</accession>
<evidence type="ECO:0000256" key="2">
    <source>
        <dbReference type="SAM" id="SignalP"/>
    </source>
</evidence>
<dbReference type="CDD" id="cd16325">
    <property type="entry name" value="LolA"/>
    <property type="match status" value="1"/>
</dbReference>
<proteinExistence type="predicted"/>
<keyword evidence="4" id="KW-1185">Reference proteome</keyword>
<dbReference type="SUPFAM" id="SSF89392">
    <property type="entry name" value="Prokaryotic lipoproteins and lipoprotein localization factors"/>
    <property type="match status" value="1"/>
</dbReference>
<keyword evidence="1 2" id="KW-0732">Signal</keyword>
<reference evidence="3 4" key="1">
    <citation type="submission" date="2016-11" db="EMBL/GenBank/DDBJ databases">
        <authorList>
            <person name="Jaros S."/>
            <person name="Januszkiewicz K."/>
            <person name="Wedrychowicz H."/>
        </authorList>
    </citation>
    <scope>NUCLEOTIDE SEQUENCE [LARGE SCALE GENOMIC DNA]</scope>
    <source>
        <strain evidence="3 4">DSM 5091</strain>
    </source>
</reference>
<dbReference type="InterPro" id="IPR029046">
    <property type="entry name" value="LolA/LolB/LppX"/>
</dbReference>
<dbReference type="STRING" id="1122189.SAMN02745165_02562"/>
<evidence type="ECO:0000313" key="4">
    <source>
        <dbReference type="Proteomes" id="UP000184171"/>
    </source>
</evidence>
<feature type="chain" id="PRO_5012387041" evidence="2">
    <location>
        <begin position="22"/>
        <end position="244"/>
    </location>
</feature>
<protein>
    <submittedName>
        <fullName evidence="3">Outer membrane lipoprotein carrier protein</fullName>
    </submittedName>
</protein>
<dbReference type="PANTHER" id="PTHR35869">
    <property type="entry name" value="OUTER-MEMBRANE LIPOPROTEIN CARRIER PROTEIN"/>
    <property type="match status" value="1"/>
</dbReference>